<dbReference type="EMBL" id="SLXU01000037">
    <property type="protein sequence ID" value="TCP58347.1"/>
    <property type="molecule type" value="Genomic_DNA"/>
</dbReference>
<feature type="domain" description="PAC" evidence="1">
    <location>
        <begin position="1"/>
        <end position="47"/>
    </location>
</feature>
<keyword evidence="3" id="KW-1185">Reference proteome</keyword>
<dbReference type="InterPro" id="IPR000700">
    <property type="entry name" value="PAS-assoc_C"/>
</dbReference>
<dbReference type="Proteomes" id="UP000295050">
    <property type="component" value="Unassembled WGS sequence"/>
</dbReference>
<evidence type="ECO:0000313" key="3">
    <source>
        <dbReference type="Proteomes" id="UP000295050"/>
    </source>
</evidence>
<comment type="caution">
    <text evidence="2">The sequence shown here is derived from an EMBL/GenBank/DDBJ whole genome shotgun (WGS) entry which is preliminary data.</text>
</comment>
<proteinExistence type="predicted"/>
<sequence length="49" mass="5293">MHCDDGRVATFGTRLKIVRDPKGNAIRLVASLSDISELRDAGASSQKVH</sequence>
<organism evidence="2 3">
    <name type="scientific">Rhodovulum bhavnagarense</name>
    <dbReference type="NCBI Taxonomy" id="992286"/>
    <lineage>
        <taxon>Bacteria</taxon>
        <taxon>Pseudomonadati</taxon>
        <taxon>Pseudomonadota</taxon>
        <taxon>Alphaproteobacteria</taxon>
        <taxon>Rhodobacterales</taxon>
        <taxon>Paracoccaceae</taxon>
        <taxon>Rhodovulum</taxon>
    </lineage>
</organism>
<dbReference type="PROSITE" id="PS50113">
    <property type="entry name" value="PAC"/>
    <property type="match status" value="1"/>
</dbReference>
<evidence type="ECO:0000259" key="1">
    <source>
        <dbReference type="PROSITE" id="PS50113"/>
    </source>
</evidence>
<gene>
    <name evidence="2" type="ORF">EV663_1373</name>
</gene>
<dbReference type="RefSeq" id="WP_165910230.1">
    <property type="nucleotide sequence ID" value="NZ_SLXU01000037.1"/>
</dbReference>
<reference evidence="2 3" key="1">
    <citation type="submission" date="2019-03" db="EMBL/GenBank/DDBJ databases">
        <title>Genomic Encyclopedia of Type Strains, Phase IV (KMG-IV): sequencing the most valuable type-strain genomes for metagenomic binning, comparative biology and taxonomic classification.</title>
        <authorList>
            <person name="Goeker M."/>
        </authorList>
    </citation>
    <scope>NUCLEOTIDE SEQUENCE [LARGE SCALE GENOMIC DNA]</scope>
    <source>
        <strain evidence="2 3">DSM 24766</strain>
    </source>
</reference>
<evidence type="ECO:0000313" key="2">
    <source>
        <dbReference type="EMBL" id="TCP58347.1"/>
    </source>
</evidence>
<dbReference type="AlphaFoldDB" id="A0A4R2R8U0"/>
<protein>
    <recommendedName>
        <fullName evidence="1">PAC domain-containing protein</fullName>
    </recommendedName>
</protein>
<name>A0A4R2R8U0_9RHOB</name>
<accession>A0A4R2R8U0</accession>